<protein>
    <submittedName>
        <fullName evidence="5">OLC1v1014053C1</fullName>
    </submittedName>
</protein>
<accession>A0AAV1E0N1</accession>
<feature type="compositionally biased region" description="Basic and acidic residues" evidence="2">
    <location>
        <begin position="797"/>
        <end position="828"/>
    </location>
</feature>
<feature type="compositionally biased region" description="Basic and acidic residues" evidence="2">
    <location>
        <begin position="480"/>
        <end position="498"/>
    </location>
</feature>
<evidence type="ECO:0000259" key="4">
    <source>
        <dbReference type="PROSITE" id="PS50174"/>
    </source>
</evidence>
<keyword evidence="1" id="KW-0507">mRNA processing</keyword>
<organism evidence="5 6">
    <name type="scientific">Oldenlandia corymbosa var. corymbosa</name>
    <dbReference type="NCBI Taxonomy" id="529605"/>
    <lineage>
        <taxon>Eukaryota</taxon>
        <taxon>Viridiplantae</taxon>
        <taxon>Streptophyta</taxon>
        <taxon>Embryophyta</taxon>
        <taxon>Tracheophyta</taxon>
        <taxon>Spermatophyta</taxon>
        <taxon>Magnoliopsida</taxon>
        <taxon>eudicotyledons</taxon>
        <taxon>Gunneridae</taxon>
        <taxon>Pentapetalae</taxon>
        <taxon>asterids</taxon>
        <taxon>lamiids</taxon>
        <taxon>Gentianales</taxon>
        <taxon>Rubiaceae</taxon>
        <taxon>Rubioideae</taxon>
        <taxon>Spermacoceae</taxon>
        <taxon>Hedyotis-Oldenlandia complex</taxon>
        <taxon>Oldenlandia</taxon>
    </lineage>
</organism>
<reference evidence="5" key="1">
    <citation type="submission" date="2023-03" db="EMBL/GenBank/DDBJ databases">
        <authorList>
            <person name="Julca I."/>
        </authorList>
    </citation>
    <scope>NUCLEOTIDE SEQUENCE</scope>
</reference>
<dbReference type="SUPFAM" id="SSF109905">
    <property type="entry name" value="Surp module (SWAP domain)"/>
    <property type="match status" value="1"/>
</dbReference>
<feature type="compositionally biased region" description="Basic residues" evidence="2">
    <location>
        <begin position="946"/>
        <end position="977"/>
    </location>
</feature>
<feature type="domain" description="SURP motif" evidence="3">
    <location>
        <begin position="409"/>
        <end position="451"/>
    </location>
</feature>
<evidence type="ECO:0000256" key="2">
    <source>
        <dbReference type="SAM" id="MobiDB-lite"/>
    </source>
</evidence>
<dbReference type="PANTHER" id="PTHR13384">
    <property type="entry name" value="G PATCH DOMAIN-CONTAINING PROTEIN 1"/>
    <property type="match status" value="1"/>
</dbReference>
<feature type="domain" description="G-patch" evidence="4">
    <location>
        <begin position="159"/>
        <end position="178"/>
    </location>
</feature>
<dbReference type="InterPro" id="IPR000467">
    <property type="entry name" value="G_patch_dom"/>
</dbReference>
<name>A0AAV1E0N1_OLDCO</name>
<dbReference type="Gene3D" id="1.10.10.790">
    <property type="entry name" value="Surp module"/>
    <property type="match status" value="1"/>
</dbReference>
<dbReference type="SMART" id="SM00648">
    <property type="entry name" value="SWAP"/>
    <property type="match status" value="1"/>
</dbReference>
<dbReference type="GO" id="GO:0003723">
    <property type="term" value="F:RNA binding"/>
    <property type="evidence" value="ECO:0007669"/>
    <property type="project" value="InterPro"/>
</dbReference>
<dbReference type="InterPro" id="IPR011666">
    <property type="entry name" value="DUF1604"/>
</dbReference>
<sequence length="996" mass="111776">MDVDEEDFVFYGTPIEREEDITTRKKKAVAEASGQLRSVVPWKQEVRDEEGRRRFHGAFTGGYSAGYYNTVGSKEGWTPQSFTSSRKNRAEIKRQDIMNFLDDDEKEELDNRSLATSTQFDTFGFTAAELARQQVEKETKKRPSAIPGPIPDELIVPATESIGVKLLLKMGWRRGRSIKDSSATLLKDKEARKNFVASSADNKSAKSADSELVENDTEACSYSPTDDGGIPKSTPVYVINPKQDLHGLGYDPYKHAPEFRERKRARMLGTKETNPQKPFSVGDGLFGFKSGRIAPGFGIGALEDLDVEDEDVYAPGYDFEEFQIKEIEEPSRPMIENVKLLGNKESGFLSGFKPASNSDYQLERYGPPDIPKNFVPRHKFTAPLDVGNKLSGAMPPEVPPPEDNSLRLLIDGMATLVARCGLLFEDLSRQKNQSNPLFSFLFGGNGQDYYERKLWEERQKHKDRNTLQLNEQKFQSAEKMTAENRGRILGEKPLERSLKNSATSSSSADNVNLQFHLSDTFTTPISFSGPAEVVKPFQEDPAKQERFEQFLKEKYHGGLRSKDVGGSSKMSEASRARERLEFEAAAEAMEKGKRVSENKDPSRLFGDVLPTTGLQFTSGVLEQVKIGKEELVKESKLPKREEYPWRPSSLLCKRFDLTDPYMGKPPPPPRPRSKMDALILMPDPVAAAVVEHQMMPVGNQSSSLQAGTGDKAEGFVTEDIKVDAENIERPVDLYKAIFSDDSDAEDENNNPAVPGEDPEEKMEVANKTLNRLIAGDFLESLGKELGLEVPPDVPYPENRDRGMPSGKDSKIAYKGGKDMEQRVNDRSSDSAGGGNLMVSEMRQTGHEGMIHWIGRSNPETSNPANGRKMAEAGILERSGDENIEPAATKEEKKTKSATHQHNNSGSDSSEDERSRKRSHHRRRRSYSDSESSDSSDDSRRRSRSEGKRKRSSREKSSSRRHSKHHKHRHRTSSKRNSHYGSDKEHRKAKDRSRYKD</sequence>
<evidence type="ECO:0000313" key="6">
    <source>
        <dbReference type="Proteomes" id="UP001161247"/>
    </source>
</evidence>
<dbReference type="PROSITE" id="PS50174">
    <property type="entry name" value="G_PATCH"/>
    <property type="match status" value="1"/>
</dbReference>
<dbReference type="GO" id="GO:0006397">
    <property type="term" value="P:mRNA processing"/>
    <property type="evidence" value="ECO:0007669"/>
    <property type="project" value="UniProtKB-KW"/>
</dbReference>
<dbReference type="Proteomes" id="UP001161247">
    <property type="component" value="Chromosome 7"/>
</dbReference>
<feature type="region of interest" description="Disordered" evidence="2">
    <location>
        <begin position="739"/>
        <end position="760"/>
    </location>
</feature>
<feature type="region of interest" description="Disordered" evidence="2">
    <location>
        <begin position="476"/>
        <end position="506"/>
    </location>
</feature>
<gene>
    <name evidence="5" type="ORF">OLC1_LOCUS20465</name>
</gene>
<feature type="region of interest" description="Disordered" evidence="2">
    <location>
        <begin position="786"/>
        <end position="996"/>
    </location>
</feature>
<evidence type="ECO:0000256" key="1">
    <source>
        <dbReference type="ARBA" id="ARBA00022664"/>
    </source>
</evidence>
<dbReference type="Pfam" id="PF07713">
    <property type="entry name" value="DUF1604"/>
    <property type="match status" value="1"/>
</dbReference>
<dbReference type="AlphaFoldDB" id="A0AAV1E0N1"/>
<dbReference type="GO" id="GO:0005634">
    <property type="term" value="C:nucleus"/>
    <property type="evidence" value="ECO:0007669"/>
    <property type="project" value="TreeGrafter"/>
</dbReference>
<keyword evidence="6" id="KW-1185">Reference proteome</keyword>
<dbReference type="InterPro" id="IPR000061">
    <property type="entry name" value="Surp"/>
</dbReference>
<evidence type="ECO:0000313" key="5">
    <source>
        <dbReference type="EMBL" id="CAI9113449.1"/>
    </source>
</evidence>
<dbReference type="PANTHER" id="PTHR13384:SF19">
    <property type="entry name" value="G PATCH DOMAIN-CONTAINING PROTEIN 1"/>
    <property type="match status" value="1"/>
</dbReference>
<dbReference type="Pfam" id="PF01805">
    <property type="entry name" value="Surp"/>
    <property type="match status" value="1"/>
</dbReference>
<evidence type="ECO:0000259" key="3">
    <source>
        <dbReference type="PROSITE" id="PS50128"/>
    </source>
</evidence>
<dbReference type="Pfam" id="PF26093">
    <property type="entry name" value="HTH_TGH"/>
    <property type="match status" value="1"/>
</dbReference>
<feature type="compositionally biased region" description="Basic residues" evidence="2">
    <location>
        <begin position="915"/>
        <end position="924"/>
    </location>
</feature>
<dbReference type="InterPro" id="IPR035967">
    <property type="entry name" value="SWAP/Surp_sf"/>
</dbReference>
<proteinExistence type="predicted"/>
<feature type="compositionally biased region" description="Basic and acidic residues" evidence="2">
    <location>
        <begin position="980"/>
        <end position="996"/>
    </location>
</feature>
<dbReference type="EMBL" id="OX459124">
    <property type="protein sequence ID" value="CAI9113449.1"/>
    <property type="molecule type" value="Genomic_DNA"/>
</dbReference>
<feature type="compositionally biased region" description="Basic and acidic residues" evidence="2">
    <location>
        <begin position="936"/>
        <end position="945"/>
    </location>
</feature>
<dbReference type="PROSITE" id="PS50128">
    <property type="entry name" value="SURP"/>
    <property type="match status" value="1"/>
</dbReference>